<comment type="caution">
    <text evidence="11">The sequence shown here is derived from an EMBL/GenBank/DDBJ whole genome shotgun (WGS) entry which is preliminary data.</text>
</comment>
<feature type="region of interest" description="Disordered" evidence="9">
    <location>
        <begin position="1140"/>
        <end position="1176"/>
    </location>
</feature>
<dbReference type="PANTHER" id="PTHR12172:SF0">
    <property type="entry name" value="CELL CYCLE CHECKPOINT PROTEIN RAD17"/>
    <property type="match status" value="1"/>
</dbReference>
<dbReference type="STRING" id="1245745.A0A0A2VTG4"/>
<evidence type="ECO:0000256" key="6">
    <source>
        <dbReference type="ARBA" id="ARBA00023002"/>
    </source>
</evidence>
<dbReference type="Pfam" id="PF25812">
    <property type="entry name" value="RAD24_helical"/>
    <property type="match status" value="1"/>
</dbReference>
<evidence type="ECO:0000256" key="8">
    <source>
        <dbReference type="ARBA" id="ARBA00023306"/>
    </source>
</evidence>
<feature type="compositionally biased region" description="Acidic residues" evidence="9">
    <location>
        <begin position="1227"/>
        <end position="1237"/>
    </location>
</feature>
<dbReference type="SUPFAM" id="SSF52540">
    <property type="entry name" value="P-loop containing nucleoside triphosphate hydrolases"/>
    <property type="match status" value="1"/>
</dbReference>
<evidence type="ECO:0000313" key="11">
    <source>
        <dbReference type="EMBL" id="KGQ09470.1"/>
    </source>
</evidence>
<feature type="domain" description="Checkpoint protein RAD24-like helical bundle" evidence="10">
    <location>
        <begin position="937"/>
        <end position="1039"/>
    </location>
</feature>
<dbReference type="GO" id="GO:0003689">
    <property type="term" value="F:DNA clamp loader activity"/>
    <property type="evidence" value="ECO:0007669"/>
    <property type="project" value="TreeGrafter"/>
</dbReference>
<keyword evidence="8" id="KW-0131">Cell cycle</keyword>
<dbReference type="GO" id="GO:0003682">
    <property type="term" value="F:chromatin binding"/>
    <property type="evidence" value="ECO:0007669"/>
    <property type="project" value="TreeGrafter"/>
</dbReference>
<name>A0A0A2VTG4_BEABA</name>
<keyword evidence="6" id="KW-0560">Oxidoreductase</keyword>
<dbReference type="GO" id="GO:0033314">
    <property type="term" value="P:mitotic DNA replication checkpoint signaling"/>
    <property type="evidence" value="ECO:0007669"/>
    <property type="project" value="TreeGrafter"/>
</dbReference>
<dbReference type="OrthoDB" id="10265971at2759"/>
<dbReference type="GO" id="GO:0006281">
    <property type="term" value="P:DNA repair"/>
    <property type="evidence" value="ECO:0007669"/>
    <property type="project" value="InterPro"/>
</dbReference>
<organism evidence="11 12">
    <name type="scientific">Beauveria bassiana D1-5</name>
    <dbReference type="NCBI Taxonomy" id="1245745"/>
    <lineage>
        <taxon>Eukaryota</taxon>
        <taxon>Fungi</taxon>
        <taxon>Dikarya</taxon>
        <taxon>Ascomycota</taxon>
        <taxon>Pezizomycotina</taxon>
        <taxon>Sordariomycetes</taxon>
        <taxon>Hypocreomycetidae</taxon>
        <taxon>Hypocreales</taxon>
        <taxon>Cordycipitaceae</taxon>
        <taxon>Beauveria</taxon>
    </lineage>
</organism>
<dbReference type="InterPro" id="IPR025337">
    <property type="entry name" value="Questin_oxidase-like"/>
</dbReference>
<evidence type="ECO:0000256" key="3">
    <source>
        <dbReference type="ARBA" id="ARBA00022741"/>
    </source>
</evidence>
<proteinExistence type="inferred from homology"/>
<dbReference type="eggNOG" id="KOG1970">
    <property type="taxonomic scope" value="Eukaryota"/>
</dbReference>
<dbReference type="GO" id="GO:0005634">
    <property type="term" value="C:nucleus"/>
    <property type="evidence" value="ECO:0007669"/>
    <property type="project" value="UniProtKB-SubCell"/>
</dbReference>
<gene>
    <name evidence="11" type="ORF">BBAD15_g5169</name>
</gene>
<feature type="compositionally biased region" description="Low complexity" evidence="9">
    <location>
        <begin position="539"/>
        <end position="552"/>
    </location>
</feature>
<dbReference type="HOGENOM" id="CLU_006397_1_0_1"/>
<evidence type="ECO:0000256" key="4">
    <source>
        <dbReference type="ARBA" id="ARBA00022763"/>
    </source>
</evidence>
<evidence type="ECO:0000256" key="9">
    <source>
        <dbReference type="SAM" id="MobiDB-lite"/>
    </source>
</evidence>
<comment type="similarity">
    <text evidence="2">Belongs to the rad17/RAD24 family.</text>
</comment>
<keyword evidence="5" id="KW-0067">ATP-binding</keyword>
<evidence type="ECO:0000256" key="1">
    <source>
        <dbReference type="ARBA" id="ARBA00004123"/>
    </source>
</evidence>
<dbReference type="InterPro" id="IPR057927">
    <property type="entry name" value="RAD24-like_helical"/>
</dbReference>
<feature type="region of interest" description="Disordered" evidence="9">
    <location>
        <begin position="1206"/>
        <end position="1266"/>
    </location>
</feature>
<evidence type="ECO:0000256" key="5">
    <source>
        <dbReference type="ARBA" id="ARBA00022840"/>
    </source>
</evidence>
<dbReference type="InterPro" id="IPR004582">
    <property type="entry name" value="Checkpoint_prot_Rad17_Rad24"/>
</dbReference>
<dbReference type="GO" id="GO:0005524">
    <property type="term" value="F:ATP binding"/>
    <property type="evidence" value="ECO:0007669"/>
    <property type="project" value="UniProtKB-KW"/>
</dbReference>
<evidence type="ECO:0000256" key="7">
    <source>
        <dbReference type="ARBA" id="ARBA00023242"/>
    </source>
</evidence>
<dbReference type="Pfam" id="PF03215">
    <property type="entry name" value="Rad17"/>
    <property type="match status" value="1"/>
</dbReference>
<evidence type="ECO:0000313" key="12">
    <source>
        <dbReference type="Proteomes" id="UP000030106"/>
    </source>
</evidence>
<evidence type="ECO:0000256" key="2">
    <source>
        <dbReference type="ARBA" id="ARBA00006168"/>
    </source>
</evidence>
<dbReference type="PANTHER" id="PTHR12172">
    <property type="entry name" value="CELL CYCLE CHECKPOINT PROTEIN RAD17"/>
    <property type="match status" value="1"/>
</dbReference>
<reference evidence="11 12" key="1">
    <citation type="submission" date="2012-10" db="EMBL/GenBank/DDBJ databases">
        <title>Genome sequencing and analysis of entomopathogenic fungi Beauveria bassiana D1-5.</title>
        <authorList>
            <person name="Li Q."/>
            <person name="Wang L."/>
            <person name="Zhang Z."/>
            <person name="Wang Q."/>
            <person name="Ren J."/>
            <person name="Wang M."/>
            <person name="Xu W."/>
            <person name="Wang J."/>
            <person name="Lu Y."/>
            <person name="Du Q."/>
            <person name="Sun Z."/>
        </authorList>
    </citation>
    <scope>NUCLEOTIDE SEQUENCE [LARGE SCALE GENOMIC DNA]</scope>
    <source>
        <strain evidence="11 12">D1-5</strain>
    </source>
</reference>
<accession>A0A0A2VTG4</accession>
<dbReference type="EMBL" id="ANFO01000440">
    <property type="protein sequence ID" value="KGQ09470.1"/>
    <property type="molecule type" value="Genomic_DNA"/>
</dbReference>
<keyword evidence="7" id="KW-0539">Nucleus</keyword>
<comment type="subcellular location">
    <subcellularLocation>
        <location evidence="1">Nucleus</location>
    </subcellularLocation>
</comment>
<dbReference type="GO" id="GO:0016491">
    <property type="term" value="F:oxidoreductase activity"/>
    <property type="evidence" value="ECO:0007669"/>
    <property type="project" value="UniProtKB-KW"/>
</dbReference>
<keyword evidence="3" id="KW-0547">Nucleotide-binding</keyword>
<dbReference type="Proteomes" id="UP000030106">
    <property type="component" value="Unassembled WGS sequence"/>
</dbReference>
<feature type="compositionally biased region" description="Polar residues" evidence="9">
    <location>
        <begin position="495"/>
        <end position="507"/>
    </location>
</feature>
<feature type="compositionally biased region" description="Basic and acidic residues" evidence="9">
    <location>
        <begin position="516"/>
        <end position="533"/>
    </location>
</feature>
<dbReference type="Pfam" id="PF14027">
    <property type="entry name" value="Questin_oxidase"/>
    <property type="match status" value="1"/>
</dbReference>
<dbReference type="Gene3D" id="3.40.50.300">
    <property type="entry name" value="P-loop containing nucleotide triphosphate hydrolases"/>
    <property type="match status" value="1"/>
</dbReference>
<evidence type="ECO:0000259" key="10">
    <source>
        <dbReference type="Pfam" id="PF25812"/>
    </source>
</evidence>
<feature type="compositionally biased region" description="Polar residues" evidence="9">
    <location>
        <begin position="596"/>
        <end position="611"/>
    </location>
</feature>
<dbReference type="GO" id="GO:0000077">
    <property type="term" value="P:DNA damage checkpoint signaling"/>
    <property type="evidence" value="ECO:0007669"/>
    <property type="project" value="TreeGrafter"/>
</dbReference>
<feature type="compositionally biased region" description="Polar residues" evidence="9">
    <location>
        <begin position="458"/>
        <end position="486"/>
    </location>
</feature>
<feature type="region of interest" description="Disordered" evidence="9">
    <location>
        <begin position="405"/>
        <end position="628"/>
    </location>
</feature>
<keyword evidence="4" id="KW-0227">DNA damage</keyword>
<protein>
    <submittedName>
        <fullName evidence="11">Cell cycle checkpoint protein RAD17</fullName>
    </submittedName>
</protein>
<sequence length="1285" mass="141031">MLSFGSVSAIKSKPNATPATTVAVEALPVHDIETDQERRGRSLKHLLKANHVNYAVVYKNLQLNNVNSHNLSTAYILGANENDLNTIYNEQIKDLEPWTPSPAEVIDEDWRDFLGNPNYQRAFVDYYEDKLAFKFAYDWKQEMRHVLTEGDEPLINCLIGAFGHPLEHLALACEINSRALAMEALSLTCIHYNELHKYLDEPSYTKPSTLPSSSLSQLISRLAKGGSSQVTVSADKHDSLESLFSQHQELILDYWNAWHIVDATKQFEELQQIAVALFASSGLKSFSFLAAQLLSASNSIRILLPYIPAEYHVSLLRQWWLLAIAVCLLTGRPEPNSANIQKDASGRTWKHVIDKAINGPYLADASYMKAVRAIKEASSTWGDADNLYLRSALTFVDNFTECTRQPQQRRNLPLNHAELPARPADANLTVMAPPAKRRRRNTVDSADEHDDDADHQPSRANTLNNFLLASPSSPSKSRIATASPSPSKGRGAASKNGTSPRKSSLSKNGAGPSPRKSRDAGRGGSDEKGKSGDLKLLFSKQAQRASKASSAAGGDNRTLSVDDIVSDPISEDDEISDLKASSSSLIGQHARKRQRVYSQQAPLDATTSSQRFMKPPRPTNADDDDLRPWSERYGPRNLDELAVHKKKVTDVRRWLEEVISGRLRQRLLILKGAAGSGKTTTVRLLAKEMGCELLEWRNPVGNAGTGFVSSSAQFQDFLGRGGKFGALDLDSPSSTSTASSNANTDNDKRIMLIEEFPNTFSRSSSTLSSFRGALLQFLSNHVPSLSVFSQYGRREPVKPVILVISETLLTTTSASADSLTAHRLLGPEILGHPGVGVIEFNAIAPSLLAKALELVVLKEARKSGRRRTPGPMVLKRLGEIGDVRSAISSLEFLCLKGDQVADWGAKVAFTKQKKSTKDGIGMTQGEQDSLELVSQREASLGIFHAVGKVVYNKREEKASGDEAEILPHYLSQHSRPRKSQISVDTLIGETGTDTHTFIAALHENYILSCESTGPMDLSTPMDYVNECIEHLSLSDLMCPSQDVFFGGRGGFTGRDSGSHVLRQDEMMFEVAVRGMLFSLPNPVKRKTTGMARSSDAFKMFYPASLKLWRAKEEIGGLVDMWSSRMLRGEDQIARKEMTAGANAFRRNPRLTASAAQSSQAPPTKRQGSSAEDEDNQTAMLSLGSAARRELLLERLPYTALIARARKSGPRTRELERIVSLSGIPGSNEEEEDVDEEGGAAMGEAWATDKPSEEASPRKKRQGIKSGAVTSMLAQKLVLSDDDIED</sequence>
<dbReference type="InterPro" id="IPR027417">
    <property type="entry name" value="P-loop_NTPase"/>
</dbReference>